<dbReference type="SUPFAM" id="SSF53613">
    <property type="entry name" value="Ribokinase-like"/>
    <property type="match status" value="1"/>
</dbReference>
<evidence type="ECO:0000313" key="5">
    <source>
        <dbReference type="EMBL" id="SVA11449.1"/>
    </source>
</evidence>
<dbReference type="PANTHER" id="PTHR43085">
    <property type="entry name" value="HEXOKINASE FAMILY MEMBER"/>
    <property type="match status" value="1"/>
</dbReference>
<dbReference type="GO" id="GO:0019698">
    <property type="term" value="P:D-galacturonate catabolic process"/>
    <property type="evidence" value="ECO:0007669"/>
    <property type="project" value="TreeGrafter"/>
</dbReference>
<proteinExistence type="inferred from homology"/>
<organism evidence="5">
    <name type="scientific">marine metagenome</name>
    <dbReference type="NCBI Taxonomy" id="408172"/>
    <lineage>
        <taxon>unclassified sequences</taxon>
        <taxon>metagenomes</taxon>
        <taxon>ecological metagenomes</taxon>
    </lineage>
</organism>
<dbReference type="EMBL" id="UINC01004058">
    <property type="protein sequence ID" value="SVA11449.1"/>
    <property type="molecule type" value="Genomic_DNA"/>
</dbReference>
<dbReference type="Gene3D" id="3.40.1190.20">
    <property type="match status" value="1"/>
</dbReference>
<dbReference type="GO" id="GO:0005829">
    <property type="term" value="C:cytosol"/>
    <property type="evidence" value="ECO:0007669"/>
    <property type="project" value="TreeGrafter"/>
</dbReference>
<dbReference type="PANTHER" id="PTHR43085:SF15">
    <property type="entry name" value="2-DEHYDRO-3-DEOXYGLUCONOKINASE"/>
    <property type="match status" value="1"/>
</dbReference>
<dbReference type="InterPro" id="IPR029056">
    <property type="entry name" value="Ribokinase-like"/>
</dbReference>
<keyword evidence="3" id="KW-0418">Kinase</keyword>
<dbReference type="GO" id="GO:0008673">
    <property type="term" value="F:2-dehydro-3-deoxygluconokinase activity"/>
    <property type="evidence" value="ECO:0007669"/>
    <property type="project" value="TreeGrafter"/>
</dbReference>
<evidence type="ECO:0000256" key="1">
    <source>
        <dbReference type="ARBA" id="ARBA00010688"/>
    </source>
</evidence>
<dbReference type="AlphaFoldDB" id="A0A381T6U0"/>
<dbReference type="GO" id="GO:0006974">
    <property type="term" value="P:DNA damage response"/>
    <property type="evidence" value="ECO:0007669"/>
    <property type="project" value="TreeGrafter"/>
</dbReference>
<protein>
    <recommendedName>
        <fullName evidence="4">Carbohydrate kinase PfkB domain-containing protein</fullName>
    </recommendedName>
</protein>
<dbReference type="Pfam" id="PF00294">
    <property type="entry name" value="PfkB"/>
    <property type="match status" value="1"/>
</dbReference>
<dbReference type="InterPro" id="IPR050306">
    <property type="entry name" value="PfkB_Carbo_kinase"/>
</dbReference>
<accession>A0A381T6U0</accession>
<evidence type="ECO:0000259" key="4">
    <source>
        <dbReference type="Pfam" id="PF00294"/>
    </source>
</evidence>
<sequence length="297" mass="34675">MKTKVCSVGECMVEIINDKDNSYFQSYAGDTFNFSVYLSRLNFKIDYLTAIGKDEFSKNFVKFAEKENISSKLIHIDNNKIIGLYIVKSKKNGEKKFFYWRDNSAAKKFFNNLDSKYIISKLKSYQYIYFSGITLSLIEDKHQKLFYRIINTLKRDNIKVIFDINIRKPRWKNSSTLNKTLNYYLPLVDILFATGEDMLQWKNNNSLSKFTKIIHTNKIQHAIYRLNVEKNYVFINNKIYKSNNKRHKTIVNSAGAGDGFNAHYIATFFKTNNVNLALKQGHNIGSKIVKHRSAIIP</sequence>
<name>A0A381T6U0_9ZZZZ</name>
<comment type="similarity">
    <text evidence="1">Belongs to the carbohydrate kinase PfkB family.</text>
</comment>
<gene>
    <name evidence="5" type="ORF">METZ01_LOCUS64303</name>
</gene>
<evidence type="ECO:0000256" key="3">
    <source>
        <dbReference type="ARBA" id="ARBA00022777"/>
    </source>
</evidence>
<evidence type="ECO:0000256" key="2">
    <source>
        <dbReference type="ARBA" id="ARBA00022679"/>
    </source>
</evidence>
<feature type="domain" description="Carbohydrate kinase PfkB" evidence="4">
    <location>
        <begin position="2"/>
        <end position="296"/>
    </location>
</feature>
<dbReference type="GO" id="GO:0042840">
    <property type="term" value="P:D-glucuronate catabolic process"/>
    <property type="evidence" value="ECO:0007669"/>
    <property type="project" value="TreeGrafter"/>
</dbReference>
<reference evidence="5" key="1">
    <citation type="submission" date="2018-05" db="EMBL/GenBank/DDBJ databases">
        <authorList>
            <person name="Lanie J.A."/>
            <person name="Ng W.-L."/>
            <person name="Kazmierczak K.M."/>
            <person name="Andrzejewski T.M."/>
            <person name="Davidsen T.M."/>
            <person name="Wayne K.J."/>
            <person name="Tettelin H."/>
            <person name="Glass J.I."/>
            <person name="Rusch D."/>
            <person name="Podicherti R."/>
            <person name="Tsui H.-C.T."/>
            <person name="Winkler M.E."/>
        </authorList>
    </citation>
    <scope>NUCLEOTIDE SEQUENCE</scope>
</reference>
<dbReference type="InterPro" id="IPR011611">
    <property type="entry name" value="PfkB_dom"/>
</dbReference>
<keyword evidence="2" id="KW-0808">Transferase</keyword>